<evidence type="ECO:0000313" key="1">
    <source>
        <dbReference type="EMBL" id="OAG27760.1"/>
    </source>
</evidence>
<name>A0A177E8L6_9BACT</name>
<accession>A0A177E8L6</accession>
<comment type="caution">
    <text evidence="1">The sequence shown here is derived from an EMBL/GenBank/DDBJ whole genome shotgun (WGS) entry which is preliminary data.</text>
</comment>
<organism evidence="1 2">
    <name type="scientific">Thermodesulfatator autotrophicus</name>
    <dbReference type="NCBI Taxonomy" id="1795632"/>
    <lineage>
        <taxon>Bacteria</taxon>
        <taxon>Pseudomonadati</taxon>
        <taxon>Thermodesulfobacteriota</taxon>
        <taxon>Thermodesulfobacteria</taxon>
        <taxon>Thermodesulfobacteriales</taxon>
        <taxon>Thermodesulfatatoraceae</taxon>
        <taxon>Thermodesulfatator</taxon>
    </lineage>
</organism>
<dbReference type="AlphaFoldDB" id="A0A177E8L6"/>
<dbReference type="STRING" id="1795632.TH606_05240"/>
<evidence type="ECO:0000313" key="2">
    <source>
        <dbReference type="Proteomes" id="UP000076964"/>
    </source>
</evidence>
<dbReference type="EMBL" id="LSFI01000020">
    <property type="protein sequence ID" value="OAG27760.1"/>
    <property type="molecule type" value="Genomic_DNA"/>
</dbReference>
<gene>
    <name evidence="1" type="ORF">TH606_05240</name>
</gene>
<sequence length="66" mass="8051">MLTAEEIKSIIEKMPEEEFIKLRNWILEIDWKKWDQEIEEDSRKGMLDFLIEEALEEKQKGKLKDI</sequence>
<proteinExistence type="predicted"/>
<keyword evidence="2" id="KW-1185">Reference proteome</keyword>
<reference evidence="1 2" key="1">
    <citation type="submission" date="2016-02" db="EMBL/GenBank/DDBJ databases">
        <title>Draft genome sequence of Thermodesulfatator sp. S606.</title>
        <authorList>
            <person name="Lai Q."/>
            <person name="Cao J."/>
            <person name="Dupont S."/>
            <person name="Shao Z."/>
            <person name="Jebbar M."/>
            <person name="Alain K."/>
        </authorList>
    </citation>
    <scope>NUCLEOTIDE SEQUENCE [LARGE SCALE GENOMIC DNA]</scope>
    <source>
        <strain evidence="1 2">S606</strain>
    </source>
</reference>
<dbReference type="OrthoDB" id="9800707at2"/>
<protein>
    <submittedName>
        <fullName evidence="1">Uncharacterized protein</fullName>
    </submittedName>
</protein>
<dbReference type="RefSeq" id="WP_068541869.1">
    <property type="nucleotide sequence ID" value="NZ_LSFI01000020.1"/>
</dbReference>
<dbReference type="Proteomes" id="UP000076964">
    <property type="component" value="Unassembled WGS sequence"/>
</dbReference>